<gene>
    <name evidence="1" type="ORF">BRAN1462_LOCUS63469</name>
</gene>
<evidence type="ECO:0000313" key="1">
    <source>
        <dbReference type="EMBL" id="CAD9645647.1"/>
    </source>
</evidence>
<name>A0A7S2VRI5_9DINO</name>
<dbReference type="EMBL" id="HBGW01100271">
    <property type="protein sequence ID" value="CAD9645647.1"/>
    <property type="molecule type" value="Transcribed_RNA"/>
</dbReference>
<organism evidence="1">
    <name type="scientific">Zooxanthella nutricula</name>
    <dbReference type="NCBI Taxonomy" id="1333877"/>
    <lineage>
        <taxon>Eukaryota</taxon>
        <taxon>Sar</taxon>
        <taxon>Alveolata</taxon>
        <taxon>Dinophyceae</taxon>
        <taxon>Peridiniales</taxon>
        <taxon>Peridiniales incertae sedis</taxon>
        <taxon>Zooxanthella</taxon>
    </lineage>
</organism>
<sequence length="342" mass="37547">MGGGHSVELLADQDAVSEKFRGKKCIMSATLDDLDPPAEPDGVFKELVEWLRRPVEPMGEGVLKSVTVTEDDGEDNFTTKVIADGFKLDAYGFGKGDGTDRVTRWKKVKLDRANGVVEWTDLVSELTLGAWADEATGETGTCITVTILKNPHRLEIVIQDADGTNPSGEAVANALYGLTDRIVGMVQQLAKAKVKASVETKGSGEKSVMVEPMDEHVDFDGFFNKFITIQREKFEKIPGVVIDDPTEGEFVTVAIIPQPDGSEKTSTNSVKHNVNTGSITLEMHDTEGILVNTMYWQLHKDPLQLEAWSITKTGERIVSESIARVVQFDTNQTIERANSWFG</sequence>
<dbReference type="AlphaFoldDB" id="A0A7S2VRI5"/>
<accession>A0A7S2VRI5</accession>
<proteinExistence type="predicted"/>
<protein>
    <submittedName>
        <fullName evidence="1">Uncharacterized protein</fullName>
    </submittedName>
</protein>
<reference evidence="1" key="1">
    <citation type="submission" date="2021-01" db="EMBL/GenBank/DDBJ databases">
        <authorList>
            <person name="Corre E."/>
            <person name="Pelletier E."/>
            <person name="Niang G."/>
            <person name="Scheremetjew M."/>
            <person name="Finn R."/>
            <person name="Kale V."/>
            <person name="Holt S."/>
            <person name="Cochrane G."/>
            <person name="Meng A."/>
            <person name="Brown T."/>
            <person name="Cohen L."/>
        </authorList>
    </citation>
    <scope>NUCLEOTIDE SEQUENCE</scope>
    <source>
        <strain evidence="1">RCC3387</strain>
    </source>
</reference>